<dbReference type="EMBL" id="JAWDGP010000724">
    <property type="protein sequence ID" value="KAK3798086.1"/>
    <property type="molecule type" value="Genomic_DNA"/>
</dbReference>
<feature type="transmembrane region" description="Helical" evidence="6">
    <location>
        <begin position="69"/>
        <end position="87"/>
    </location>
</feature>
<keyword evidence="9" id="KW-1185">Reference proteome</keyword>
<feature type="transmembrane region" description="Helical" evidence="6">
    <location>
        <begin position="137"/>
        <end position="158"/>
    </location>
</feature>
<dbReference type="PANTHER" id="PTHR21236">
    <property type="entry name" value="GOLGI MEMBRANE PROTEIN YIP1"/>
    <property type="match status" value="1"/>
</dbReference>
<evidence type="ECO:0000256" key="6">
    <source>
        <dbReference type="RuleBase" id="RU361264"/>
    </source>
</evidence>
<accession>A0AAE1B366</accession>
<name>A0AAE1B366_9GAST</name>
<evidence type="ECO:0000259" key="7">
    <source>
        <dbReference type="Pfam" id="PF04893"/>
    </source>
</evidence>
<dbReference type="InterPro" id="IPR006977">
    <property type="entry name" value="Yip1_dom"/>
</dbReference>
<gene>
    <name evidence="8" type="ORF">RRG08_034642</name>
</gene>
<keyword evidence="5 6" id="KW-0472">Membrane</keyword>
<evidence type="ECO:0000256" key="1">
    <source>
        <dbReference type="ARBA" id="ARBA00004141"/>
    </source>
</evidence>
<keyword evidence="3 6" id="KW-0812">Transmembrane</keyword>
<comment type="subcellular location">
    <subcellularLocation>
        <location evidence="6">Golgi apparatus membrane</location>
        <topology evidence="6">Multi-pass membrane protein</topology>
    </subcellularLocation>
    <subcellularLocation>
        <location evidence="1">Membrane</location>
        <topology evidence="1">Multi-pass membrane protein</topology>
    </subcellularLocation>
</comment>
<evidence type="ECO:0000256" key="4">
    <source>
        <dbReference type="ARBA" id="ARBA00022989"/>
    </source>
</evidence>
<organism evidence="8 9">
    <name type="scientific">Elysia crispata</name>
    <name type="common">lettuce slug</name>
    <dbReference type="NCBI Taxonomy" id="231223"/>
    <lineage>
        <taxon>Eukaryota</taxon>
        <taxon>Metazoa</taxon>
        <taxon>Spiralia</taxon>
        <taxon>Lophotrochozoa</taxon>
        <taxon>Mollusca</taxon>
        <taxon>Gastropoda</taxon>
        <taxon>Heterobranchia</taxon>
        <taxon>Euthyneura</taxon>
        <taxon>Panpulmonata</taxon>
        <taxon>Sacoglossa</taxon>
        <taxon>Placobranchoidea</taxon>
        <taxon>Plakobranchidae</taxon>
        <taxon>Elysia</taxon>
    </lineage>
</organism>
<dbReference type="GO" id="GO:0006888">
    <property type="term" value="P:endoplasmic reticulum to Golgi vesicle-mediated transport"/>
    <property type="evidence" value="ECO:0007669"/>
    <property type="project" value="InterPro"/>
</dbReference>
<sequence length="221" mass="24163">MADVEFHDEIVDVPLEGDIDVPGAAKSDDELSTLDEPVKETILRDVKAVGNKFAHVLIPKQSRVLLKEWDLWGPLVLCTFLAIMLQGSTDDLNMMGENDGGPQFAEVFVIYWLGASVVTLNIKLLGGNISFFQSVCVLGYCVCPLGLALIVCRVLLAVSSDSLGLFIARFISVIGGFAWSTFASTAFLADSQPAGRKILAMYPLFLFYFVISWLIISHTHS</sequence>
<proteinExistence type="inferred from homology"/>
<protein>
    <recommendedName>
        <fullName evidence="6">Protein YIPF</fullName>
    </recommendedName>
</protein>
<feature type="domain" description="Yip1" evidence="7">
    <location>
        <begin position="62"/>
        <end position="214"/>
    </location>
</feature>
<dbReference type="GO" id="GO:0005802">
    <property type="term" value="C:trans-Golgi network"/>
    <property type="evidence" value="ECO:0007669"/>
    <property type="project" value="TreeGrafter"/>
</dbReference>
<dbReference type="Pfam" id="PF04893">
    <property type="entry name" value="Yip1"/>
    <property type="match status" value="1"/>
</dbReference>
<dbReference type="AlphaFoldDB" id="A0AAE1B366"/>
<reference evidence="8" key="1">
    <citation type="journal article" date="2023" name="G3 (Bethesda)">
        <title>A reference genome for the long-term kleptoplast-retaining sea slug Elysia crispata morphotype clarki.</title>
        <authorList>
            <person name="Eastman K.E."/>
            <person name="Pendleton A.L."/>
            <person name="Shaikh M.A."/>
            <person name="Suttiyut T."/>
            <person name="Ogas R."/>
            <person name="Tomko P."/>
            <person name="Gavelis G."/>
            <person name="Widhalm J.R."/>
            <person name="Wisecaver J.H."/>
        </authorList>
    </citation>
    <scope>NUCLEOTIDE SEQUENCE</scope>
    <source>
        <strain evidence="8">ECLA1</strain>
    </source>
</reference>
<keyword evidence="4 6" id="KW-1133">Transmembrane helix</keyword>
<comment type="caution">
    <text evidence="8">The sequence shown here is derived from an EMBL/GenBank/DDBJ whole genome shotgun (WGS) entry which is preliminary data.</text>
</comment>
<dbReference type="Proteomes" id="UP001283361">
    <property type="component" value="Unassembled WGS sequence"/>
</dbReference>
<evidence type="ECO:0000256" key="5">
    <source>
        <dbReference type="ARBA" id="ARBA00023136"/>
    </source>
</evidence>
<dbReference type="PANTHER" id="PTHR21236:SF1">
    <property type="entry name" value="PROTEIN YIPF6"/>
    <property type="match status" value="1"/>
</dbReference>
<evidence type="ECO:0000313" key="8">
    <source>
        <dbReference type="EMBL" id="KAK3798086.1"/>
    </source>
</evidence>
<feature type="transmembrane region" description="Helical" evidence="6">
    <location>
        <begin position="164"/>
        <end position="187"/>
    </location>
</feature>
<comment type="similarity">
    <text evidence="2 6">Belongs to the YIP1 family.</text>
</comment>
<evidence type="ECO:0000256" key="2">
    <source>
        <dbReference type="ARBA" id="ARBA00010596"/>
    </source>
</evidence>
<evidence type="ECO:0000313" key="9">
    <source>
        <dbReference type="Proteomes" id="UP001283361"/>
    </source>
</evidence>
<evidence type="ECO:0000256" key="3">
    <source>
        <dbReference type="ARBA" id="ARBA00022692"/>
    </source>
</evidence>
<feature type="transmembrane region" description="Helical" evidence="6">
    <location>
        <begin position="107"/>
        <end position="125"/>
    </location>
</feature>
<feature type="transmembrane region" description="Helical" evidence="6">
    <location>
        <begin position="199"/>
        <end position="216"/>
    </location>
</feature>
<dbReference type="InterPro" id="IPR045231">
    <property type="entry name" value="Yip1/4-like"/>
</dbReference>
<dbReference type="GO" id="GO:0000139">
    <property type="term" value="C:Golgi membrane"/>
    <property type="evidence" value="ECO:0007669"/>
    <property type="project" value="UniProtKB-SubCell"/>
</dbReference>